<feature type="region of interest" description="Disordered" evidence="1">
    <location>
        <begin position="65"/>
        <end position="98"/>
    </location>
</feature>
<evidence type="ECO:0000313" key="2">
    <source>
        <dbReference type="EMBL" id="KAK6803164.1"/>
    </source>
</evidence>
<sequence>MAREPPAEPPRPPNLTQTERRGDSNKTQSATLSDSSHSSTNLQNTDAINTAISVQELEGTRKIISPGTTGLIREKENTDMDYPRIDASNTKNPADSAVQIDTYRKEACARSASKSSEIRQAI</sequence>
<dbReference type="EMBL" id="JBANQN010000001">
    <property type="protein sequence ID" value="KAK6803164.1"/>
    <property type="molecule type" value="Genomic_DNA"/>
</dbReference>
<organism evidence="2 3">
    <name type="scientific">Solanum bulbocastanum</name>
    <name type="common">Wild potato</name>
    <dbReference type="NCBI Taxonomy" id="147425"/>
    <lineage>
        <taxon>Eukaryota</taxon>
        <taxon>Viridiplantae</taxon>
        <taxon>Streptophyta</taxon>
        <taxon>Embryophyta</taxon>
        <taxon>Tracheophyta</taxon>
        <taxon>Spermatophyta</taxon>
        <taxon>Magnoliopsida</taxon>
        <taxon>eudicotyledons</taxon>
        <taxon>Gunneridae</taxon>
        <taxon>Pentapetalae</taxon>
        <taxon>asterids</taxon>
        <taxon>lamiids</taxon>
        <taxon>Solanales</taxon>
        <taxon>Solanaceae</taxon>
        <taxon>Solanoideae</taxon>
        <taxon>Solaneae</taxon>
        <taxon>Solanum</taxon>
    </lineage>
</organism>
<feature type="region of interest" description="Disordered" evidence="1">
    <location>
        <begin position="1"/>
        <end position="47"/>
    </location>
</feature>
<dbReference type="AlphaFoldDB" id="A0AAN8U452"/>
<protein>
    <submittedName>
        <fullName evidence="2">Uncharacterized protein</fullName>
    </submittedName>
</protein>
<proteinExistence type="predicted"/>
<feature type="compositionally biased region" description="Basic and acidic residues" evidence="1">
    <location>
        <begin position="72"/>
        <end position="84"/>
    </location>
</feature>
<dbReference type="Proteomes" id="UP001371456">
    <property type="component" value="Unassembled WGS sequence"/>
</dbReference>
<comment type="caution">
    <text evidence="2">The sequence shown here is derived from an EMBL/GenBank/DDBJ whole genome shotgun (WGS) entry which is preliminary data.</text>
</comment>
<feature type="compositionally biased region" description="Low complexity" evidence="1">
    <location>
        <begin position="27"/>
        <end position="40"/>
    </location>
</feature>
<name>A0AAN8U452_SOLBU</name>
<reference evidence="2 3" key="1">
    <citation type="submission" date="2024-02" db="EMBL/GenBank/DDBJ databases">
        <title>de novo genome assembly of Solanum bulbocastanum strain 11H21.</title>
        <authorList>
            <person name="Hosaka A.J."/>
        </authorList>
    </citation>
    <scope>NUCLEOTIDE SEQUENCE [LARGE SCALE GENOMIC DNA]</scope>
    <source>
        <tissue evidence="2">Young leaves</tissue>
    </source>
</reference>
<gene>
    <name evidence="2" type="ORF">RDI58_000948</name>
</gene>
<evidence type="ECO:0000256" key="1">
    <source>
        <dbReference type="SAM" id="MobiDB-lite"/>
    </source>
</evidence>
<keyword evidence="3" id="KW-1185">Reference proteome</keyword>
<evidence type="ECO:0000313" key="3">
    <source>
        <dbReference type="Proteomes" id="UP001371456"/>
    </source>
</evidence>
<accession>A0AAN8U452</accession>